<dbReference type="OrthoDB" id="6617004at2759"/>
<proteinExistence type="predicted"/>
<dbReference type="EMBL" id="VTPC01002285">
    <property type="protein sequence ID" value="KAF2900298.1"/>
    <property type="molecule type" value="Genomic_DNA"/>
</dbReference>
<evidence type="ECO:0008006" key="3">
    <source>
        <dbReference type="Google" id="ProtNLM"/>
    </source>
</evidence>
<accession>A0A8K0GJN9</accession>
<comment type="caution">
    <text evidence="1">The sequence shown here is derived from an EMBL/GenBank/DDBJ whole genome shotgun (WGS) entry which is preliminary data.</text>
</comment>
<dbReference type="PANTHER" id="PTHR45749:SF28">
    <property type="entry name" value="ZINC FINGER MYM-TYPE PROTEIN 1-LIKE-RELATED"/>
    <property type="match status" value="1"/>
</dbReference>
<evidence type="ECO:0000313" key="2">
    <source>
        <dbReference type="Proteomes" id="UP000801492"/>
    </source>
</evidence>
<organism evidence="1 2">
    <name type="scientific">Ignelater luminosus</name>
    <name type="common">Cucubano</name>
    <name type="synonym">Pyrophorus luminosus</name>
    <dbReference type="NCBI Taxonomy" id="2038154"/>
    <lineage>
        <taxon>Eukaryota</taxon>
        <taxon>Metazoa</taxon>
        <taxon>Ecdysozoa</taxon>
        <taxon>Arthropoda</taxon>
        <taxon>Hexapoda</taxon>
        <taxon>Insecta</taxon>
        <taxon>Pterygota</taxon>
        <taxon>Neoptera</taxon>
        <taxon>Endopterygota</taxon>
        <taxon>Coleoptera</taxon>
        <taxon>Polyphaga</taxon>
        <taxon>Elateriformia</taxon>
        <taxon>Elateroidea</taxon>
        <taxon>Elateridae</taxon>
        <taxon>Agrypninae</taxon>
        <taxon>Pyrophorini</taxon>
        <taxon>Ignelater</taxon>
    </lineage>
</organism>
<evidence type="ECO:0000313" key="1">
    <source>
        <dbReference type="EMBL" id="KAF2900298.1"/>
    </source>
</evidence>
<dbReference type="Proteomes" id="UP000801492">
    <property type="component" value="Unassembled WGS sequence"/>
</dbReference>
<dbReference type="PANTHER" id="PTHR45749">
    <property type="match status" value="1"/>
</dbReference>
<protein>
    <recommendedName>
        <fullName evidence="3">DUF4371 domain-containing protein</fullName>
    </recommendedName>
</protein>
<keyword evidence="2" id="KW-1185">Reference proteome</keyword>
<sequence>MHETSDIIVKSQLSTVVRYVSAKGSVEERFLHFTDVSSDRTANGLLRHALKVLCDLDCTGKLVAQTYDGAAVMAGKHGGLQAKVRQHCTSATFIHFYAHKVNLVSSQSASFVKQVKVFFTSLAGFSSFFGRSTKRTHALD</sequence>
<reference evidence="1" key="1">
    <citation type="submission" date="2019-08" db="EMBL/GenBank/DDBJ databases">
        <title>The genome of the North American firefly Photinus pyralis.</title>
        <authorList>
            <consortium name="Photinus pyralis genome working group"/>
            <person name="Fallon T.R."/>
            <person name="Sander Lower S.E."/>
            <person name="Weng J.-K."/>
        </authorList>
    </citation>
    <scope>NUCLEOTIDE SEQUENCE</scope>
    <source>
        <strain evidence="1">TRF0915ILg1</strain>
        <tissue evidence="1">Whole body</tissue>
    </source>
</reference>
<dbReference type="AlphaFoldDB" id="A0A8K0GJN9"/>
<gene>
    <name evidence="1" type="ORF">ILUMI_05884</name>
</gene>
<name>A0A8K0GJN9_IGNLU</name>